<gene>
    <name evidence="1" type="ORF">CLA01_39850</name>
</gene>
<accession>A0A511YFG0</accession>
<comment type="caution">
    <text evidence="1">The sequence shown here is derived from an EMBL/GenBank/DDBJ whole genome shotgun (WGS) entry which is preliminary data.</text>
</comment>
<reference evidence="1 2" key="1">
    <citation type="submission" date="2019-07" db="EMBL/GenBank/DDBJ databases">
        <title>Whole genome shotgun sequence of Chryseobacterium lathyri NBRC 105250.</title>
        <authorList>
            <person name="Hosoyama A."/>
            <person name="Uohara A."/>
            <person name="Ohji S."/>
            <person name="Ichikawa N."/>
        </authorList>
    </citation>
    <scope>NUCLEOTIDE SEQUENCE [LARGE SCALE GENOMIC DNA]</scope>
    <source>
        <strain evidence="1 2">NBRC 105250</strain>
    </source>
</reference>
<dbReference type="Proteomes" id="UP000321150">
    <property type="component" value="Unassembled WGS sequence"/>
</dbReference>
<organism evidence="1 2">
    <name type="scientific">Chryseobacterium lathyri</name>
    <dbReference type="NCBI Taxonomy" id="395933"/>
    <lineage>
        <taxon>Bacteria</taxon>
        <taxon>Pseudomonadati</taxon>
        <taxon>Bacteroidota</taxon>
        <taxon>Flavobacteriia</taxon>
        <taxon>Flavobacteriales</taxon>
        <taxon>Weeksellaceae</taxon>
        <taxon>Chryseobacterium group</taxon>
        <taxon>Chryseobacterium</taxon>
    </lineage>
</organism>
<dbReference type="RefSeq" id="WP_111959772.1">
    <property type="nucleotide sequence ID" value="NZ_BJYI01000022.1"/>
</dbReference>
<proteinExistence type="predicted"/>
<dbReference type="EMBL" id="BJYI01000022">
    <property type="protein sequence ID" value="GEN73913.1"/>
    <property type="molecule type" value="Genomic_DNA"/>
</dbReference>
<sequence length="462" mass="54894">MKKKDILDKINKFLNELYPHCSGVMLFGSASFSTDNHTDIDLLVVDEKFSYVSKTSIQFQNQLYSVIKIPAHDIFNILAKDFNKGIYKEIFETGFILKDEIKILQIVKQYICKDYPDNKDVIRYKISNRIFKINECIDSLKNNLPLLEEYLGIANCINFIIDFILLKDGKYNFLTSKHKSRYLHQYHLEYAIKINKIIKQSRNKKEQLFGLENLRNILDIPAIHEYNNDYLIDNLGDLSTLVFYIPEIECDELLQNVPLDNLAYYTFFIDTNNIEDRGFYLIVDSKYSNDIKILGDKLRGLLVGKKVFFPYNFSFNHQIKFGSNFSKCQKFFISIQPIIKGIRYDKSESLKFIKYLIKNISLTLEEIAIYYFYKTVNNDHSRTIDEIAKKEKEFIMRLKKTRKLSFENTENQYNIDFNFLQNQMPKYIRLQVFDYVLSMFFLKDSEKVHIIELIRNTNIRYV</sequence>
<name>A0A511YFG0_9FLAO</name>
<evidence type="ECO:0000313" key="2">
    <source>
        <dbReference type="Proteomes" id="UP000321150"/>
    </source>
</evidence>
<dbReference type="OrthoDB" id="1524666at2"/>
<evidence type="ECO:0008006" key="3">
    <source>
        <dbReference type="Google" id="ProtNLM"/>
    </source>
</evidence>
<protein>
    <recommendedName>
        <fullName evidence="3">Polymerase nucleotidyl transferase domain-containing protein</fullName>
    </recommendedName>
</protein>
<dbReference type="AlphaFoldDB" id="A0A511YFG0"/>
<evidence type="ECO:0000313" key="1">
    <source>
        <dbReference type="EMBL" id="GEN73913.1"/>
    </source>
</evidence>